<dbReference type="AlphaFoldDB" id="A0A6J6MMU6"/>
<keyword evidence="5 8" id="KW-1133">Transmembrane helix</keyword>
<evidence type="ECO:0000256" key="3">
    <source>
        <dbReference type="ARBA" id="ARBA00022692"/>
    </source>
</evidence>
<evidence type="ECO:0000256" key="7">
    <source>
        <dbReference type="ARBA" id="ARBA00023235"/>
    </source>
</evidence>
<evidence type="ECO:0000256" key="2">
    <source>
        <dbReference type="ARBA" id="ARBA00004829"/>
    </source>
</evidence>
<evidence type="ECO:0000259" key="9">
    <source>
        <dbReference type="Pfam" id="PF18916"/>
    </source>
</evidence>
<keyword evidence="6 8" id="KW-0472">Membrane</keyword>
<dbReference type="GO" id="GO:0045436">
    <property type="term" value="F:lycopene beta cyclase activity"/>
    <property type="evidence" value="ECO:0007669"/>
    <property type="project" value="UniProtKB-ARBA"/>
</dbReference>
<dbReference type="Pfam" id="PF18916">
    <property type="entry name" value="Lycopene_cyc"/>
    <property type="match status" value="1"/>
</dbReference>
<dbReference type="EMBL" id="CAFABF010000010">
    <property type="protein sequence ID" value="CAB4822500.1"/>
    <property type="molecule type" value="Genomic_DNA"/>
</dbReference>
<sequence length="101" mass="11745">MIYSDIVIAILVFSVFFDLFGLKNSLLTRPLFWSSYVIILPFQLLTNWWLTSRNIVMYDPHVISGLHIMSAPVEDLIFGFALILNIMGMWEYWGIKGVQKD</sequence>
<keyword evidence="3 8" id="KW-0812">Transmembrane</keyword>
<evidence type="ECO:0000313" key="10">
    <source>
        <dbReference type="EMBL" id="CAB4674338.1"/>
    </source>
</evidence>
<keyword evidence="4" id="KW-0125">Carotenoid biosynthesis</keyword>
<comment type="pathway">
    <text evidence="2">Carotenoid biosynthesis.</text>
</comment>
<evidence type="ECO:0000256" key="1">
    <source>
        <dbReference type="ARBA" id="ARBA00004141"/>
    </source>
</evidence>
<evidence type="ECO:0000256" key="5">
    <source>
        <dbReference type="ARBA" id="ARBA00022989"/>
    </source>
</evidence>
<dbReference type="NCBIfam" id="TIGR03462">
    <property type="entry name" value="CarR_dom_SF"/>
    <property type="match status" value="1"/>
</dbReference>
<dbReference type="GO" id="GO:0016020">
    <property type="term" value="C:membrane"/>
    <property type="evidence" value="ECO:0007669"/>
    <property type="project" value="UniProtKB-SubCell"/>
</dbReference>
<comment type="subcellular location">
    <subcellularLocation>
        <location evidence="1">Membrane</location>
        <topology evidence="1">Multi-pass membrane protein</topology>
    </subcellularLocation>
</comment>
<feature type="transmembrane region" description="Helical" evidence="8">
    <location>
        <begin position="6"/>
        <end position="22"/>
    </location>
</feature>
<evidence type="ECO:0000256" key="4">
    <source>
        <dbReference type="ARBA" id="ARBA00022746"/>
    </source>
</evidence>
<feature type="domain" description="Lycopene cyclase" evidence="9">
    <location>
        <begin position="11"/>
        <end position="92"/>
    </location>
</feature>
<keyword evidence="7" id="KW-0413">Isomerase</keyword>
<dbReference type="GO" id="GO:0016117">
    <property type="term" value="P:carotenoid biosynthetic process"/>
    <property type="evidence" value="ECO:0007669"/>
    <property type="project" value="UniProtKB-KW"/>
</dbReference>
<gene>
    <name evidence="10" type="ORF">UFOPK2359_00225</name>
    <name evidence="11" type="ORF">UFOPK3167_00376</name>
</gene>
<dbReference type="GO" id="GO:0016120">
    <property type="term" value="P:carotene biosynthetic process"/>
    <property type="evidence" value="ECO:0007669"/>
    <property type="project" value="UniProtKB-ARBA"/>
</dbReference>
<feature type="transmembrane region" description="Helical" evidence="8">
    <location>
        <begin position="76"/>
        <end position="95"/>
    </location>
</feature>
<proteinExistence type="predicted"/>
<evidence type="ECO:0000313" key="11">
    <source>
        <dbReference type="EMBL" id="CAB4822500.1"/>
    </source>
</evidence>
<feature type="transmembrane region" description="Helical" evidence="8">
    <location>
        <begin position="31"/>
        <end position="50"/>
    </location>
</feature>
<evidence type="ECO:0000256" key="6">
    <source>
        <dbReference type="ARBA" id="ARBA00023136"/>
    </source>
</evidence>
<protein>
    <submittedName>
        <fullName evidence="10">Unannotated protein</fullName>
    </submittedName>
</protein>
<organism evidence="10">
    <name type="scientific">freshwater metagenome</name>
    <dbReference type="NCBI Taxonomy" id="449393"/>
    <lineage>
        <taxon>unclassified sequences</taxon>
        <taxon>metagenomes</taxon>
        <taxon>ecological metagenomes</taxon>
    </lineage>
</organism>
<dbReference type="InterPro" id="IPR017825">
    <property type="entry name" value="Lycopene_cyclase_dom"/>
</dbReference>
<dbReference type="EMBL" id="CAEZXG010000007">
    <property type="protein sequence ID" value="CAB4674338.1"/>
    <property type="molecule type" value="Genomic_DNA"/>
</dbReference>
<accession>A0A6J6MMU6</accession>
<dbReference type="GO" id="GO:0016872">
    <property type="term" value="F:intramolecular lyase activity"/>
    <property type="evidence" value="ECO:0007669"/>
    <property type="project" value="InterPro"/>
</dbReference>
<evidence type="ECO:0000256" key="8">
    <source>
        <dbReference type="SAM" id="Phobius"/>
    </source>
</evidence>
<reference evidence="10" key="1">
    <citation type="submission" date="2020-05" db="EMBL/GenBank/DDBJ databases">
        <authorList>
            <person name="Chiriac C."/>
            <person name="Salcher M."/>
            <person name="Ghai R."/>
            <person name="Kavagutti S V."/>
        </authorList>
    </citation>
    <scope>NUCLEOTIDE SEQUENCE</scope>
</reference>
<name>A0A6J6MMU6_9ZZZZ</name>